<dbReference type="AlphaFoldDB" id="A0AAQ3L909"/>
<gene>
    <name evidence="3" type="ORF">RZN69_00615</name>
</gene>
<accession>A0AAQ3L909</accession>
<dbReference type="InterPro" id="IPR004992">
    <property type="entry name" value="EutN_CcmL"/>
</dbReference>
<evidence type="ECO:0000256" key="2">
    <source>
        <dbReference type="ARBA" id="ARBA00024446"/>
    </source>
</evidence>
<sequence>MRFGRVIGRTVFSRQDPAYNGGRFLVVSPMTRKQLLAGLEDDSQMVSEIPSVVVYDNLGAGTGDVIGFVEGAEATAPFESPIPIDAFSAAIFDQITYQPPVTS</sequence>
<dbReference type="InterPro" id="IPR036677">
    <property type="entry name" value="EutN_CcmL_sf"/>
</dbReference>
<proteinExistence type="predicted"/>
<evidence type="ECO:0000313" key="4">
    <source>
        <dbReference type="Proteomes" id="UP001304300"/>
    </source>
</evidence>
<dbReference type="Proteomes" id="UP001304300">
    <property type="component" value="Chromosome"/>
</dbReference>
<dbReference type="EMBL" id="CP136920">
    <property type="protein sequence ID" value="WOO41570.1"/>
    <property type="molecule type" value="Genomic_DNA"/>
</dbReference>
<keyword evidence="2" id="KW-1283">Bacterial microcompartment</keyword>
<keyword evidence="4" id="KW-1185">Reference proteome</keyword>
<evidence type="ECO:0000313" key="3">
    <source>
        <dbReference type="EMBL" id="WOO41570.1"/>
    </source>
</evidence>
<dbReference type="KEGG" id="puo:RZN69_00615"/>
<organism evidence="3 4">
    <name type="scientific">Rubellicoccus peritrichatus</name>
    <dbReference type="NCBI Taxonomy" id="3080537"/>
    <lineage>
        <taxon>Bacteria</taxon>
        <taxon>Pseudomonadati</taxon>
        <taxon>Verrucomicrobiota</taxon>
        <taxon>Opitutia</taxon>
        <taxon>Puniceicoccales</taxon>
        <taxon>Cerasicoccaceae</taxon>
        <taxon>Rubellicoccus</taxon>
    </lineage>
</organism>
<dbReference type="RefSeq" id="WP_317834054.1">
    <property type="nucleotide sequence ID" value="NZ_CP136920.1"/>
</dbReference>
<evidence type="ECO:0000256" key="1">
    <source>
        <dbReference type="ARBA" id="ARBA00024322"/>
    </source>
</evidence>
<dbReference type="Gene3D" id="2.40.50.220">
    <property type="entry name" value="EutN/Ccml"/>
    <property type="match status" value="1"/>
</dbReference>
<dbReference type="GO" id="GO:0031469">
    <property type="term" value="C:bacterial microcompartment"/>
    <property type="evidence" value="ECO:0007669"/>
    <property type="project" value="UniProtKB-SubCell"/>
</dbReference>
<name>A0AAQ3L909_9BACT</name>
<dbReference type="Pfam" id="PF03319">
    <property type="entry name" value="EutN_CcmL"/>
    <property type="match status" value="1"/>
</dbReference>
<protein>
    <submittedName>
        <fullName evidence="3">EutN/CcmL family microcompartment protein</fullName>
    </submittedName>
</protein>
<dbReference type="SUPFAM" id="SSF159133">
    <property type="entry name" value="EutN/CcmL-like"/>
    <property type="match status" value="1"/>
</dbReference>
<dbReference type="PROSITE" id="PS51932">
    <property type="entry name" value="BMV"/>
    <property type="match status" value="1"/>
</dbReference>
<comment type="subcellular location">
    <subcellularLocation>
        <location evidence="1">Bacterial microcompartment</location>
    </subcellularLocation>
</comment>
<reference evidence="3 4" key="1">
    <citation type="submission" date="2023-10" db="EMBL/GenBank/DDBJ databases">
        <title>Rubellicoccus peritrichatus gen. nov., sp. nov., isolated from an algae of coral reef tank.</title>
        <authorList>
            <person name="Luo J."/>
        </authorList>
    </citation>
    <scope>NUCLEOTIDE SEQUENCE [LARGE SCALE GENOMIC DNA]</scope>
    <source>
        <strain evidence="3 4">CR14</strain>
    </source>
</reference>